<reference evidence="1 3" key="1">
    <citation type="submission" date="2018-08" db="EMBL/GenBank/DDBJ databases">
        <title>Genome sequencing of Agrobacterium vitis strain ICMP 10754.</title>
        <authorList>
            <person name="Visnovsky S.B."/>
            <person name="Pitman A.R."/>
        </authorList>
    </citation>
    <scope>NUCLEOTIDE SEQUENCE [LARGE SCALE GENOMIC DNA]</scope>
    <source>
        <strain evidence="1 3">ICMP 10754</strain>
    </source>
</reference>
<dbReference type="RefSeq" id="WP_060716346.1">
    <property type="nucleotide sequence ID" value="NZ_CP055265.1"/>
</dbReference>
<protein>
    <submittedName>
        <fullName evidence="2">DUF952 domain-containing protein</fullName>
    </submittedName>
</protein>
<proteinExistence type="predicted"/>
<organism evidence="2 4">
    <name type="scientific">Agrobacterium vitis</name>
    <name type="common">Rhizobium vitis</name>
    <dbReference type="NCBI Taxonomy" id="373"/>
    <lineage>
        <taxon>Bacteria</taxon>
        <taxon>Pseudomonadati</taxon>
        <taxon>Pseudomonadota</taxon>
        <taxon>Alphaproteobacteria</taxon>
        <taxon>Hyphomicrobiales</taxon>
        <taxon>Rhizobiaceae</taxon>
        <taxon>Rhizobium/Agrobacterium group</taxon>
        <taxon>Agrobacterium</taxon>
    </lineage>
</organism>
<dbReference type="InterPro" id="IPR009297">
    <property type="entry name" value="DUF952"/>
</dbReference>
<dbReference type="EMBL" id="QUSG01000021">
    <property type="protein sequence ID" value="KAA3521842.1"/>
    <property type="molecule type" value="Genomic_DNA"/>
</dbReference>
<dbReference type="OrthoDB" id="9799937at2"/>
<dbReference type="Gene3D" id="3.20.170.20">
    <property type="entry name" value="Protein of unknown function DUF952"/>
    <property type="match status" value="1"/>
</dbReference>
<dbReference type="Pfam" id="PF06108">
    <property type="entry name" value="DUF952"/>
    <property type="match status" value="1"/>
</dbReference>
<name>A0A368NXE4_AGRVI</name>
<dbReference type="PANTHER" id="PTHR34129:SF1">
    <property type="entry name" value="DUF952 DOMAIN-CONTAINING PROTEIN"/>
    <property type="match status" value="1"/>
</dbReference>
<dbReference type="EMBL" id="WPHR01000021">
    <property type="protein sequence ID" value="MUZ74959.1"/>
    <property type="molecule type" value="Genomic_DNA"/>
</dbReference>
<dbReference type="SUPFAM" id="SSF56399">
    <property type="entry name" value="ADP-ribosylation"/>
    <property type="match status" value="1"/>
</dbReference>
<dbReference type="GeneID" id="60681523"/>
<dbReference type="Proteomes" id="UP000477951">
    <property type="component" value="Unassembled WGS sequence"/>
</dbReference>
<evidence type="ECO:0000313" key="4">
    <source>
        <dbReference type="Proteomes" id="UP000477951"/>
    </source>
</evidence>
<comment type="caution">
    <text evidence="2">The sequence shown here is derived from an EMBL/GenBank/DDBJ whole genome shotgun (WGS) entry which is preliminary data.</text>
</comment>
<evidence type="ECO:0000313" key="2">
    <source>
        <dbReference type="EMBL" id="MUZ74959.1"/>
    </source>
</evidence>
<reference evidence="2 4" key="2">
    <citation type="submission" date="2019-12" db="EMBL/GenBank/DDBJ databases">
        <title>Whole-genome sequencing of Allorhizobium vitis.</title>
        <authorList>
            <person name="Gan H.M."/>
            <person name="Szegedi E."/>
            <person name="Burr T."/>
            <person name="Savka M.A."/>
        </authorList>
    </citation>
    <scope>NUCLEOTIDE SEQUENCE [LARGE SCALE GENOMIC DNA]</scope>
    <source>
        <strain evidence="2 4">CG516</strain>
    </source>
</reference>
<dbReference type="AlphaFoldDB" id="A0A368NXE4"/>
<evidence type="ECO:0000313" key="3">
    <source>
        <dbReference type="Proteomes" id="UP000436911"/>
    </source>
</evidence>
<dbReference type="PANTHER" id="PTHR34129">
    <property type="entry name" value="BLR1139 PROTEIN"/>
    <property type="match status" value="1"/>
</dbReference>
<sequence>MANAIYKIVPDGLWQKARAGGVFAGAPIDLQDGFIHFSTAAQAKDTARLHFAGQQDLLLVAVDEEVLGEALIFEPSRGGALFPHLYAPLPLSAVLWEKPLPLGEDGLHQFPEDMA</sequence>
<accession>A0A368NXE4</accession>
<evidence type="ECO:0000313" key="1">
    <source>
        <dbReference type="EMBL" id="KAA3521842.1"/>
    </source>
</evidence>
<dbReference type="Proteomes" id="UP000436911">
    <property type="component" value="Unassembled WGS sequence"/>
</dbReference>
<gene>
    <name evidence="1" type="ORF">DXT89_22990</name>
    <name evidence="2" type="ORF">GOZ90_19910</name>
</gene>